<sequence>MRRVGESNRGAVAIVSLGFQPEVLIGKPETDKPRSGDSCSERVSSCRRSATW</sequence>
<accession>A0A0J1B806</accession>
<dbReference type="EMBL" id="LECT01000043">
    <property type="protein sequence ID" value="KLU02862.1"/>
    <property type="molecule type" value="Genomic_DNA"/>
</dbReference>
<protein>
    <submittedName>
        <fullName evidence="2">Uncharacterized protein</fullName>
    </submittedName>
</protein>
<feature type="region of interest" description="Disordered" evidence="1">
    <location>
        <begin position="25"/>
        <end position="52"/>
    </location>
</feature>
<keyword evidence="3" id="KW-1185">Reference proteome</keyword>
<evidence type="ECO:0000313" key="2">
    <source>
        <dbReference type="EMBL" id="KLU02862.1"/>
    </source>
</evidence>
<organism evidence="2 3">
    <name type="scientific">Rhodopirellula islandica</name>
    <dbReference type="NCBI Taxonomy" id="595434"/>
    <lineage>
        <taxon>Bacteria</taxon>
        <taxon>Pseudomonadati</taxon>
        <taxon>Planctomycetota</taxon>
        <taxon>Planctomycetia</taxon>
        <taxon>Pirellulales</taxon>
        <taxon>Pirellulaceae</taxon>
        <taxon>Rhodopirellula</taxon>
    </lineage>
</organism>
<reference evidence="2" key="1">
    <citation type="submission" date="2015-05" db="EMBL/GenBank/DDBJ databases">
        <title>Permanent draft genome of Rhodopirellula islandicus K833.</title>
        <authorList>
            <person name="Kizina J."/>
            <person name="Richter M."/>
            <person name="Glockner F.O."/>
            <person name="Harder J."/>
        </authorList>
    </citation>
    <scope>NUCLEOTIDE SEQUENCE [LARGE SCALE GENOMIC DNA]</scope>
    <source>
        <strain evidence="2">K833</strain>
    </source>
</reference>
<evidence type="ECO:0000313" key="3">
    <source>
        <dbReference type="Proteomes" id="UP000036367"/>
    </source>
</evidence>
<dbReference type="STRING" id="595434.RISK_005158"/>
<gene>
    <name evidence="2" type="ORF">RISK_005158</name>
</gene>
<proteinExistence type="predicted"/>
<dbReference type="Proteomes" id="UP000036367">
    <property type="component" value="Unassembled WGS sequence"/>
</dbReference>
<comment type="caution">
    <text evidence="2">The sequence shown here is derived from an EMBL/GenBank/DDBJ whole genome shotgun (WGS) entry which is preliminary data.</text>
</comment>
<evidence type="ECO:0000256" key="1">
    <source>
        <dbReference type="SAM" id="MobiDB-lite"/>
    </source>
</evidence>
<feature type="compositionally biased region" description="Low complexity" evidence="1">
    <location>
        <begin position="41"/>
        <end position="52"/>
    </location>
</feature>
<name>A0A0J1B806_RHOIS</name>
<dbReference type="PATRIC" id="fig|595434.4.peg.4894"/>
<dbReference type="AlphaFoldDB" id="A0A0J1B806"/>